<evidence type="ECO:0000256" key="1">
    <source>
        <dbReference type="SAM" id="MobiDB-lite"/>
    </source>
</evidence>
<organism evidence="2">
    <name type="scientific">uncultured Caudovirales phage</name>
    <dbReference type="NCBI Taxonomy" id="2100421"/>
    <lineage>
        <taxon>Viruses</taxon>
        <taxon>Duplodnaviria</taxon>
        <taxon>Heunggongvirae</taxon>
        <taxon>Uroviricota</taxon>
        <taxon>Caudoviricetes</taxon>
        <taxon>Peduoviridae</taxon>
        <taxon>Maltschvirus</taxon>
        <taxon>Maltschvirus maltsch</taxon>
    </lineage>
</organism>
<accession>A0A6J5M6X6</accession>
<sequence length="54" mass="5693">MPKIKETESPVPANSAGGGGIEGIGVGPKGEPGVQPKKKKLRVLFPMLKRKIIK</sequence>
<proteinExistence type="predicted"/>
<name>A0A6J5M6X6_9CAUD</name>
<feature type="compositionally biased region" description="Gly residues" evidence="1">
    <location>
        <begin position="16"/>
        <end position="30"/>
    </location>
</feature>
<dbReference type="EMBL" id="LR796380">
    <property type="protein sequence ID" value="CAB4140830.1"/>
    <property type="molecule type" value="Genomic_DNA"/>
</dbReference>
<gene>
    <name evidence="2" type="ORF">UFOVP395_165</name>
</gene>
<feature type="region of interest" description="Disordered" evidence="1">
    <location>
        <begin position="1"/>
        <end position="38"/>
    </location>
</feature>
<evidence type="ECO:0000313" key="2">
    <source>
        <dbReference type="EMBL" id="CAB4140830.1"/>
    </source>
</evidence>
<reference evidence="2" key="1">
    <citation type="submission" date="2020-04" db="EMBL/GenBank/DDBJ databases">
        <authorList>
            <person name="Chiriac C."/>
            <person name="Salcher M."/>
            <person name="Ghai R."/>
            <person name="Kavagutti S V."/>
        </authorList>
    </citation>
    <scope>NUCLEOTIDE SEQUENCE</scope>
</reference>
<protein>
    <submittedName>
        <fullName evidence="2">Uncharacterized protein</fullName>
    </submittedName>
</protein>